<gene>
    <name evidence="1" type="ORF">PMAA_063160</name>
</gene>
<dbReference type="EMBL" id="DS995900">
    <property type="protein sequence ID" value="EEA25197.1"/>
    <property type="molecule type" value="Genomic_DNA"/>
</dbReference>
<keyword evidence="2" id="KW-1185">Reference proteome</keyword>
<organism evidence="1 2">
    <name type="scientific">Talaromyces marneffei (strain ATCC 18224 / CBS 334.59 / QM 7333)</name>
    <name type="common">Penicillium marneffei</name>
    <dbReference type="NCBI Taxonomy" id="441960"/>
    <lineage>
        <taxon>Eukaryota</taxon>
        <taxon>Fungi</taxon>
        <taxon>Dikarya</taxon>
        <taxon>Ascomycota</taxon>
        <taxon>Pezizomycotina</taxon>
        <taxon>Eurotiomycetes</taxon>
        <taxon>Eurotiomycetidae</taxon>
        <taxon>Eurotiales</taxon>
        <taxon>Trichocomaceae</taxon>
        <taxon>Talaromyces</taxon>
        <taxon>Talaromyces sect. Talaromyces</taxon>
    </lineage>
</organism>
<name>B6QA05_TALMQ</name>
<evidence type="ECO:0000313" key="2">
    <source>
        <dbReference type="Proteomes" id="UP000001294"/>
    </source>
</evidence>
<dbReference type="VEuPathDB" id="FungiDB:PMAA_063160"/>
<dbReference type="HOGENOM" id="CLU_1876145_0_0_1"/>
<accession>B6QA05</accession>
<sequence length="136" mass="15519">MQRSFDAARRGRYGHHWTRDIQAHAAYQLSIARLDLRVPMIDVRGICIGATGRNDGHISHPAVYHLRQLAKKFGAKEAVQIRQLKAIERLDAVAETDMRLNGTVVIFEMVDERQEFIDDLALFCIAFPTLMTTLEQ</sequence>
<protein>
    <submittedName>
        <fullName evidence="1">Uncharacterized protein</fullName>
    </submittedName>
</protein>
<dbReference type="PhylomeDB" id="B6QA05"/>
<dbReference type="AlphaFoldDB" id="B6QA05"/>
<evidence type="ECO:0000313" key="1">
    <source>
        <dbReference type="EMBL" id="EEA25197.1"/>
    </source>
</evidence>
<dbReference type="STRING" id="441960.B6QA05"/>
<proteinExistence type="predicted"/>
<reference evidence="2" key="1">
    <citation type="journal article" date="2015" name="Genome Announc.">
        <title>Genome sequence of the AIDS-associated pathogen Penicillium marneffei (ATCC18224) and its near taxonomic relative Talaromyces stipitatus (ATCC10500).</title>
        <authorList>
            <person name="Nierman W.C."/>
            <person name="Fedorova-Abrams N.D."/>
            <person name="Andrianopoulos A."/>
        </authorList>
    </citation>
    <scope>NUCLEOTIDE SEQUENCE [LARGE SCALE GENOMIC DNA]</scope>
    <source>
        <strain evidence="2">ATCC 18224 / CBS 334.59 / QM 7333</strain>
    </source>
</reference>
<dbReference type="Proteomes" id="UP000001294">
    <property type="component" value="Unassembled WGS sequence"/>
</dbReference>